<comment type="function">
    <text evidence="1">General (non sugar-specific) component of the phosphoenolpyruvate-dependent sugar phosphotransferase system (sugar PTS). This major carbohydrate active-transport system catalyzes the phosphorylation of incoming sugar substrates concomitantly with their translocation across the cell membrane. The phosphoryl group from phosphoenolpyruvate (PEP) is transferred to the phosphoryl carrier protein HPr by enzyme I. Phospho-HPr then transfers it to the PTS EIIA domain.</text>
</comment>
<dbReference type="PANTHER" id="PTHR33705:SF2">
    <property type="entry name" value="PHOSPHOCARRIER PROTEIN NPR"/>
    <property type="match status" value="1"/>
</dbReference>
<sequence>MAGTTFQLEVTVGSRVGLHARPAAAVAGAAAEAAKRGVGIRIGRPGADPVDAASILALMSLGAKHGEQVVLSTDAADAEQAEREVRQLAELIARDLDAPDAGAASAADSKEPAQS</sequence>
<evidence type="ECO:0000313" key="9">
    <source>
        <dbReference type="EMBL" id="PZM98296.1"/>
    </source>
</evidence>
<name>A0A2W4LRH1_9PSEU</name>
<dbReference type="GO" id="GO:0009401">
    <property type="term" value="P:phosphoenolpyruvate-dependent sugar phosphotransferase system"/>
    <property type="evidence" value="ECO:0007669"/>
    <property type="project" value="UniProtKB-KW"/>
</dbReference>
<accession>A0A2W4LRH1</accession>
<proteinExistence type="predicted"/>
<evidence type="ECO:0000256" key="6">
    <source>
        <dbReference type="SAM" id="Coils"/>
    </source>
</evidence>
<dbReference type="PROSITE" id="PS51350">
    <property type="entry name" value="PTS_HPR_DOM"/>
    <property type="match status" value="1"/>
</dbReference>
<reference evidence="9" key="1">
    <citation type="submission" date="2018-05" db="EMBL/GenBank/DDBJ databases">
        <authorList>
            <person name="Lanie J.A."/>
            <person name="Ng W.-L."/>
            <person name="Kazmierczak K.M."/>
            <person name="Andrzejewski T.M."/>
            <person name="Davidsen T.M."/>
            <person name="Wayne K.J."/>
            <person name="Tettelin H."/>
            <person name="Glass J.I."/>
            <person name="Rusch D."/>
            <person name="Podicherti R."/>
            <person name="Tsui H.-C.T."/>
            <person name="Winkler M.E."/>
        </authorList>
    </citation>
    <scope>NUCLEOTIDE SEQUENCE</scope>
    <source>
        <strain evidence="9">ZC4RG45</strain>
    </source>
</reference>
<evidence type="ECO:0000256" key="2">
    <source>
        <dbReference type="ARBA" id="ARBA00004496"/>
    </source>
</evidence>
<reference evidence="8" key="2">
    <citation type="submission" date="2018-05" db="EMBL/GenBank/DDBJ databases">
        <authorList>
            <person name="Moura L."/>
            <person name="Setubal J.C."/>
        </authorList>
    </citation>
    <scope>NUCLEOTIDE SEQUENCE</scope>
    <source>
        <strain evidence="8">ZC4RG45</strain>
    </source>
</reference>
<organism evidence="9">
    <name type="scientific">Thermocrispum agreste</name>
    <dbReference type="NCBI Taxonomy" id="37925"/>
    <lineage>
        <taxon>Bacteria</taxon>
        <taxon>Bacillati</taxon>
        <taxon>Actinomycetota</taxon>
        <taxon>Actinomycetes</taxon>
        <taxon>Pseudonocardiales</taxon>
        <taxon>Pseudonocardiaceae</taxon>
        <taxon>Thermocrispum</taxon>
    </lineage>
</organism>
<dbReference type="STRING" id="1111738.GCA_000427905_02987"/>
<dbReference type="InterPro" id="IPR035895">
    <property type="entry name" value="HPr-like_sf"/>
</dbReference>
<dbReference type="Proteomes" id="UP000249324">
    <property type="component" value="Unassembled WGS sequence"/>
</dbReference>
<feature type="coiled-coil region" evidence="6">
    <location>
        <begin position="71"/>
        <end position="98"/>
    </location>
</feature>
<gene>
    <name evidence="8" type="ORF">DIU77_017555</name>
    <name evidence="9" type="ORF">DIU77_08105</name>
</gene>
<dbReference type="PRINTS" id="PR00107">
    <property type="entry name" value="PHOSPHOCPHPR"/>
</dbReference>
<evidence type="ECO:0000313" key="8">
    <source>
        <dbReference type="EMBL" id="MFO7194051.1"/>
    </source>
</evidence>
<dbReference type="GO" id="GO:0005737">
    <property type="term" value="C:cytoplasm"/>
    <property type="evidence" value="ECO:0007669"/>
    <property type="project" value="UniProtKB-SubCell"/>
</dbReference>
<protein>
    <recommendedName>
        <fullName evidence="3">Phosphocarrier protein HPr</fullName>
    </recommendedName>
</protein>
<dbReference type="PROSITE" id="PS00369">
    <property type="entry name" value="PTS_HPR_HIS"/>
    <property type="match status" value="1"/>
</dbReference>
<dbReference type="EMBL" id="QGUI02000334">
    <property type="protein sequence ID" value="MFO7194051.1"/>
    <property type="molecule type" value="Genomic_DNA"/>
</dbReference>
<dbReference type="Pfam" id="PF00381">
    <property type="entry name" value="PTS-HPr"/>
    <property type="match status" value="1"/>
</dbReference>
<feature type="domain" description="HPr" evidence="7">
    <location>
        <begin position="5"/>
        <end position="99"/>
    </location>
</feature>
<evidence type="ECO:0000259" key="7">
    <source>
        <dbReference type="PROSITE" id="PS51350"/>
    </source>
</evidence>
<dbReference type="AlphaFoldDB" id="A0A2W4LRH1"/>
<dbReference type="SUPFAM" id="SSF55594">
    <property type="entry name" value="HPr-like"/>
    <property type="match status" value="1"/>
</dbReference>
<comment type="subcellular location">
    <subcellularLocation>
        <location evidence="2">Cytoplasm</location>
    </subcellularLocation>
</comment>
<reference evidence="8 10" key="3">
    <citation type="journal article" date="2021" name="BMC Genomics">
        <title>Genome-resolved metagenome and metatranscriptome analyses of thermophilic composting reveal key bacterial players and their metabolic interactions.</title>
        <authorList>
            <person name="Braga L.P.P."/>
            <person name="Pereira R.V."/>
            <person name="Martins L.F."/>
            <person name="Moura L.M.S."/>
            <person name="Sanchez F.B."/>
            <person name="Patane J.S.L."/>
            <person name="da Silva A.M."/>
            <person name="Setubal J.C."/>
        </authorList>
    </citation>
    <scope>NUCLEOTIDE SEQUENCE [LARGE SCALE GENOMIC DNA]</scope>
    <source>
        <strain evidence="8">ZC4RG45</strain>
    </source>
</reference>
<evidence type="ECO:0000256" key="3">
    <source>
        <dbReference type="ARBA" id="ARBA00020422"/>
    </source>
</evidence>
<keyword evidence="5" id="KW-0598">Phosphotransferase system</keyword>
<dbReference type="PANTHER" id="PTHR33705">
    <property type="entry name" value="PHOSPHOCARRIER PROTEIN HPR"/>
    <property type="match status" value="1"/>
</dbReference>
<dbReference type="EMBL" id="QGUI01000258">
    <property type="protein sequence ID" value="PZM98296.1"/>
    <property type="molecule type" value="Genomic_DNA"/>
</dbReference>
<keyword evidence="4" id="KW-0963">Cytoplasm</keyword>
<dbReference type="InterPro" id="IPR050399">
    <property type="entry name" value="HPr"/>
</dbReference>
<evidence type="ECO:0000313" key="10">
    <source>
        <dbReference type="Proteomes" id="UP000249324"/>
    </source>
</evidence>
<reference evidence="8" key="4">
    <citation type="submission" date="2023-08" db="EMBL/GenBank/DDBJ databases">
        <authorList>
            <person name="Guima S.E.S."/>
            <person name="Martins L.F."/>
            <person name="Silva A.M."/>
            <person name="Setubal J.C."/>
        </authorList>
    </citation>
    <scope>NUCLEOTIDE SEQUENCE</scope>
    <source>
        <strain evidence="8">ZC4RG45</strain>
    </source>
</reference>
<dbReference type="Gene3D" id="3.30.1340.10">
    <property type="entry name" value="HPr-like"/>
    <property type="match status" value="1"/>
</dbReference>
<keyword evidence="6" id="KW-0175">Coiled coil</keyword>
<evidence type="ECO:0000256" key="5">
    <source>
        <dbReference type="ARBA" id="ARBA00022683"/>
    </source>
</evidence>
<dbReference type="InterPro" id="IPR001020">
    <property type="entry name" value="PTS_HPr_His_P_site"/>
</dbReference>
<evidence type="ECO:0000256" key="4">
    <source>
        <dbReference type="ARBA" id="ARBA00022490"/>
    </source>
</evidence>
<dbReference type="NCBIfam" id="TIGR01003">
    <property type="entry name" value="PTS_HPr_family"/>
    <property type="match status" value="1"/>
</dbReference>
<comment type="caution">
    <text evidence="9">The sequence shown here is derived from an EMBL/GenBank/DDBJ whole genome shotgun (WGS) entry which is preliminary data.</text>
</comment>
<dbReference type="InterPro" id="IPR000032">
    <property type="entry name" value="HPr-like"/>
</dbReference>
<evidence type="ECO:0000256" key="1">
    <source>
        <dbReference type="ARBA" id="ARBA00003681"/>
    </source>
</evidence>